<name>A0AC34FNA9_9BILA</name>
<accession>A0AC34FNA9</accession>
<sequence length="121" mass="13820">MKYFILFSSLCFVLIIQSTWQAPMPLKPGNNESSVFSAGHQKFKRDFWSKLRDKVTDKLIDNIGKRNVVPSDNIAAADILHKKLHAIDKLKKPFSIDDNGAIKKQKRDFWSDLRDNTLTGG</sequence>
<protein>
    <submittedName>
        <fullName evidence="2">Uncharacterized protein</fullName>
    </submittedName>
</protein>
<reference evidence="2" key="1">
    <citation type="submission" date="2022-11" db="UniProtKB">
        <authorList>
            <consortium name="WormBaseParasite"/>
        </authorList>
    </citation>
    <scope>IDENTIFICATION</scope>
</reference>
<organism evidence="1 2">
    <name type="scientific">Panagrolaimus sp. ES5</name>
    <dbReference type="NCBI Taxonomy" id="591445"/>
    <lineage>
        <taxon>Eukaryota</taxon>
        <taxon>Metazoa</taxon>
        <taxon>Ecdysozoa</taxon>
        <taxon>Nematoda</taxon>
        <taxon>Chromadorea</taxon>
        <taxon>Rhabditida</taxon>
        <taxon>Tylenchina</taxon>
        <taxon>Panagrolaimomorpha</taxon>
        <taxon>Panagrolaimoidea</taxon>
        <taxon>Panagrolaimidae</taxon>
        <taxon>Panagrolaimus</taxon>
    </lineage>
</organism>
<dbReference type="WBParaSite" id="ES5_v2.g18838.t1">
    <property type="protein sequence ID" value="ES5_v2.g18838.t1"/>
    <property type="gene ID" value="ES5_v2.g18838"/>
</dbReference>
<proteinExistence type="predicted"/>
<evidence type="ECO:0000313" key="1">
    <source>
        <dbReference type="Proteomes" id="UP000887579"/>
    </source>
</evidence>
<evidence type="ECO:0000313" key="2">
    <source>
        <dbReference type="WBParaSite" id="ES5_v2.g18838.t1"/>
    </source>
</evidence>
<dbReference type="Proteomes" id="UP000887579">
    <property type="component" value="Unplaced"/>
</dbReference>